<evidence type="ECO:0000256" key="1">
    <source>
        <dbReference type="ARBA" id="ARBA00002397"/>
    </source>
</evidence>
<dbReference type="RefSeq" id="WP_188916824.1">
    <property type="nucleotide sequence ID" value="NZ_BMPZ01000001.1"/>
</dbReference>
<dbReference type="InterPro" id="IPR007809">
    <property type="entry name" value="FlgN-like"/>
</dbReference>
<dbReference type="Pfam" id="PF05130">
    <property type="entry name" value="FlgN"/>
    <property type="match status" value="1"/>
</dbReference>
<dbReference type="SUPFAM" id="SSF140566">
    <property type="entry name" value="FlgN-like"/>
    <property type="match status" value="1"/>
</dbReference>
<accession>A0A917JJU9</accession>
<sequence length="141" mass="15381">MTNIENLVDNQTNLLLNLKEIIEQEKQALVAQDADTLLSLASQKAALLQQLQINDQAIANQPDIAQAKSNPVIQEKIRIAEQQLADCQTLNAQNADLIDLNMASINRFSQALQASRSSSTMTYDEKGKTTSSATLGNNIKA</sequence>
<organism evidence="5 6">
    <name type="scientific">Shewanella gelidii</name>
    <dbReference type="NCBI Taxonomy" id="1642821"/>
    <lineage>
        <taxon>Bacteria</taxon>
        <taxon>Pseudomonadati</taxon>
        <taxon>Pseudomonadota</taxon>
        <taxon>Gammaproteobacteria</taxon>
        <taxon>Alteromonadales</taxon>
        <taxon>Shewanellaceae</taxon>
        <taxon>Shewanella</taxon>
    </lineage>
</organism>
<proteinExistence type="inferred from homology"/>
<dbReference type="AlphaFoldDB" id="A0A917JJU9"/>
<evidence type="ECO:0000256" key="4">
    <source>
        <dbReference type="SAM" id="MobiDB-lite"/>
    </source>
</evidence>
<dbReference type="Gene3D" id="1.20.58.300">
    <property type="entry name" value="FlgN-like"/>
    <property type="match status" value="1"/>
</dbReference>
<evidence type="ECO:0000313" key="5">
    <source>
        <dbReference type="EMBL" id="GGI67725.1"/>
    </source>
</evidence>
<gene>
    <name evidence="5" type="primary">flgN</name>
    <name evidence="5" type="ORF">GCM10009332_01200</name>
</gene>
<keyword evidence="5" id="KW-0282">Flagellum</keyword>
<keyword evidence="3" id="KW-1005">Bacterial flagellum biogenesis</keyword>
<evidence type="ECO:0000256" key="2">
    <source>
        <dbReference type="ARBA" id="ARBA00007703"/>
    </source>
</evidence>
<comment type="similarity">
    <text evidence="2">Belongs to the FlgN family.</text>
</comment>
<comment type="caution">
    <text evidence="5">The sequence shown here is derived from an EMBL/GenBank/DDBJ whole genome shotgun (WGS) entry which is preliminary data.</text>
</comment>
<dbReference type="EMBL" id="BMPZ01000001">
    <property type="protein sequence ID" value="GGI67725.1"/>
    <property type="molecule type" value="Genomic_DNA"/>
</dbReference>
<reference evidence="5" key="1">
    <citation type="journal article" date="2014" name="Int. J. Syst. Evol. Microbiol.">
        <title>Complete genome sequence of Corynebacterium casei LMG S-19264T (=DSM 44701T), isolated from a smear-ripened cheese.</title>
        <authorList>
            <consortium name="US DOE Joint Genome Institute (JGI-PGF)"/>
            <person name="Walter F."/>
            <person name="Albersmeier A."/>
            <person name="Kalinowski J."/>
            <person name="Ruckert C."/>
        </authorList>
    </citation>
    <scope>NUCLEOTIDE SEQUENCE</scope>
    <source>
        <strain evidence="5">JCM 30804</strain>
    </source>
</reference>
<dbReference type="InterPro" id="IPR036679">
    <property type="entry name" value="FlgN-like_sf"/>
</dbReference>
<keyword evidence="5" id="KW-0966">Cell projection</keyword>
<reference evidence="5" key="2">
    <citation type="submission" date="2020-09" db="EMBL/GenBank/DDBJ databases">
        <authorList>
            <person name="Sun Q."/>
            <person name="Ohkuma M."/>
        </authorList>
    </citation>
    <scope>NUCLEOTIDE SEQUENCE</scope>
    <source>
        <strain evidence="5">JCM 30804</strain>
    </source>
</reference>
<keyword evidence="6" id="KW-1185">Reference proteome</keyword>
<evidence type="ECO:0000313" key="6">
    <source>
        <dbReference type="Proteomes" id="UP000613743"/>
    </source>
</evidence>
<dbReference type="Proteomes" id="UP000613743">
    <property type="component" value="Unassembled WGS sequence"/>
</dbReference>
<evidence type="ECO:0000256" key="3">
    <source>
        <dbReference type="ARBA" id="ARBA00022795"/>
    </source>
</evidence>
<name>A0A917JJU9_9GAMM</name>
<feature type="compositionally biased region" description="Polar residues" evidence="4">
    <location>
        <begin position="129"/>
        <end position="141"/>
    </location>
</feature>
<comment type="function">
    <text evidence="1">Required for the efficient initiation of filament assembly.</text>
</comment>
<protein>
    <submittedName>
        <fullName evidence="5">Flagellar protein FlgN</fullName>
    </submittedName>
</protein>
<feature type="region of interest" description="Disordered" evidence="4">
    <location>
        <begin position="116"/>
        <end position="141"/>
    </location>
</feature>
<dbReference type="GO" id="GO:0044780">
    <property type="term" value="P:bacterial-type flagellum assembly"/>
    <property type="evidence" value="ECO:0007669"/>
    <property type="project" value="InterPro"/>
</dbReference>
<keyword evidence="5" id="KW-0969">Cilium</keyword>